<evidence type="ECO:0000313" key="5">
    <source>
        <dbReference type="EMBL" id="KAL0321493.1"/>
    </source>
</evidence>
<keyword evidence="2 4" id="KW-0472">Membrane</keyword>
<evidence type="ECO:0000256" key="4">
    <source>
        <dbReference type="SAM" id="Phobius"/>
    </source>
</evidence>
<evidence type="ECO:0000256" key="2">
    <source>
        <dbReference type="ARBA" id="ARBA00023136"/>
    </source>
</evidence>
<gene>
    <name evidence="5" type="ORF">Scaly_2445700</name>
</gene>
<reference evidence="5" key="1">
    <citation type="submission" date="2020-06" db="EMBL/GenBank/DDBJ databases">
        <authorList>
            <person name="Li T."/>
            <person name="Hu X."/>
            <person name="Zhang T."/>
            <person name="Song X."/>
            <person name="Zhang H."/>
            <person name="Dai N."/>
            <person name="Sheng W."/>
            <person name="Hou X."/>
            <person name="Wei L."/>
        </authorList>
    </citation>
    <scope>NUCLEOTIDE SEQUENCE</scope>
    <source>
        <strain evidence="5">KEN8</strain>
        <tissue evidence="5">Leaf</tissue>
    </source>
</reference>
<dbReference type="InterPro" id="IPR044839">
    <property type="entry name" value="NDR1-like"/>
</dbReference>
<keyword evidence="4" id="KW-1133">Transmembrane helix</keyword>
<reference evidence="5" key="2">
    <citation type="journal article" date="2024" name="Plant">
        <title>Genomic evolution and insights into agronomic trait innovations of Sesamum species.</title>
        <authorList>
            <person name="Miao H."/>
            <person name="Wang L."/>
            <person name="Qu L."/>
            <person name="Liu H."/>
            <person name="Sun Y."/>
            <person name="Le M."/>
            <person name="Wang Q."/>
            <person name="Wei S."/>
            <person name="Zheng Y."/>
            <person name="Lin W."/>
            <person name="Duan Y."/>
            <person name="Cao H."/>
            <person name="Xiong S."/>
            <person name="Wang X."/>
            <person name="Wei L."/>
            <person name="Li C."/>
            <person name="Ma Q."/>
            <person name="Ju M."/>
            <person name="Zhao R."/>
            <person name="Li G."/>
            <person name="Mu C."/>
            <person name="Tian Q."/>
            <person name="Mei H."/>
            <person name="Zhang T."/>
            <person name="Gao T."/>
            <person name="Zhang H."/>
        </authorList>
    </citation>
    <scope>NUCLEOTIDE SEQUENCE</scope>
    <source>
        <strain evidence="5">KEN8</strain>
    </source>
</reference>
<feature type="transmembrane region" description="Helical" evidence="4">
    <location>
        <begin position="44"/>
        <end position="64"/>
    </location>
</feature>
<organism evidence="5">
    <name type="scientific">Sesamum calycinum</name>
    <dbReference type="NCBI Taxonomy" id="2727403"/>
    <lineage>
        <taxon>Eukaryota</taxon>
        <taxon>Viridiplantae</taxon>
        <taxon>Streptophyta</taxon>
        <taxon>Embryophyta</taxon>
        <taxon>Tracheophyta</taxon>
        <taxon>Spermatophyta</taxon>
        <taxon>Magnoliopsida</taxon>
        <taxon>eudicotyledons</taxon>
        <taxon>Gunneridae</taxon>
        <taxon>Pentapetalae</taxon>
        <taxon>asterids</taxon>
        <taxon>lamiids</taxon>
        <taxon>Lamiales</taxon>
        <taxon>Pedaliaceae</taxon>
        <taxon>Sesamum</taxon>
    </lineage>
</organism>
<feature type="region of interest" description="Disordered" evidence="3">
    <location>
        <begin position="1"/>
        <end position="35"/>
    </location>
</feature>
<sequence>MAEKQPQLAYPMAPSANGYTRTDAEAGAASHDAREQRKKKRTKCLLYIVLFAIFQAGVIAIFAASPAFSASMNAELGVKNANFGRYKYRNTTVVFFYRDTPVGQAILQNSRVNWRATKKIDVAVDLSLGNAAANSQLGSDLSAGIVPITSQARMTGRVELVFVMKKNKATEMNCNMEIVTATQQLRNIVCK</sequence>
<accession>A0AAW2LS24</accession>
<comment type="subcellular location">
    <subcellularLocation>
        <location evidence="1">Membrane</location>
    </subcellularLocation>
</comment>
<proteinExistence type="predicted"/>
<dbReference type="PANTHER" id="PTHR31234">
    <property type="entry name" value="LATE EMBRYOGENESIS ABUNDANT (LEA) HYDROXYPROLINE-RICH GLYCOPROTEIN FAMILY"/>
    <property type="match status" value="1"/>
</dbReference>
<dbReference type="AlphaFoldDB" id="A0AAW2LS24"/>
<dbReference type="PANTHER" id="PTHR31234:SF2">
    <property type="entry name" value="OS05G0199100 PROTEIN"/>
    <property type="match status" value="1"/>
</dbReference>
<dbReference type="GO" id="GO:0098542">
    <property type="term" value="P:defense response to other organism"/>
    <property type="evidence" value="ECO:0007669"/>
    <property type="project" value="InterPro"/>
</dbReference>
<dbReference type="EMBL" id="JACGWM010000016">
    <property type="protein sequence ID" value="KAL0321493.1"/>
    <property type="molecule type" value="Genomic_DNA"/>
</dbReference>
<dbReference type="GO" id="GO:0005886">
    <property type="term" value="C:plasma membrane"/>
    <property type="evidence" value="ECO:0007669"/>
    <property type="project" value="TreeGrafter"/>
</dbReference>
<protein>
    <recommendedName>
        <fullName evidence="6">Late embryogenesis abundant protein LEA-2 subgroup domain-containing protein</fullName>
    </recommendedName>
</protein>
<evidence type="ECO:0000256" key="3">
    <source>
        <dbReference type="SAM" id="MobiDB-lite"/>
    </source>
</evidence>
<comment type="caution">
    <text evidence="5">The sequence shown here is derived from an EMBL/GenBank/DDBJ whole genome shotgun (WGS) entry which is preliminary data.</text>
</comment>
<keyword evidence="4" id="KW-0812">Transmembrane</keyword>
<name>A0AAW2LS24_9LAMI</name>
<evidence type="ECO:0008006" key="6">
    <source>
        <dbReference type="Google" id="ProtNLM"/>
    </source>
</evidence>
<evidence type="ECO:0000256" key="1">
    <source>
        <dbReference type="ARBA" id="ARBA00004370"/>
    </source>
</evidence>